<reference evidence="1" key="1">
    <citation type="submission" date="2021-05" db="EMBL/GenBank/DDBJ databases">
        <authorList>
            <person name="Alioto T."/>
            <person name="Alioto T."/>
            <person name="Gomez Garrido J."/>
        </authorList>
    </citation>
    <scope>NUCLEOTIDE SEQUENCE</scope>
</reference>
<dbReference type="EMBL" id="HBUE01310239">
    <property type="protein sequence ID" value="CAG6582972.1"/>
    <property type="molecule type" value="Transcribed_RNA"/>
</dbReference>
<sequence length="132" mass="15013">MHWVEIVIGIRRHVSYFFSCVVNFSGPAVRVALIRMILPPFSNEAAISCSCPSTSSTKIIWLPDRHRDHNRLDRFFSSHIITTLHTQVLHQRSNEGIAGTTVLFAVTTCCCRRCMYVRQSFHKLILPLSPTG</sequence>
<accession>A0A8D8K8N9</accession>
<evidence type="ECO:0000313" key="1">
    <source>
        <dbReference type="EMBL" id="CAG6582972.1"/>
    </source>
</evidence>
<dbReference type="AlphaFoldDB" id="A0A8D8K8N9"/>
<name>A0A8D8K8N9_CULPI</name>
<organism evidence="1">
    <name type="scientific">Culex pipiens</name>
    <name type="common">House mosquito</name>
    <dbReference type="NCBI Taxonomy" id="7175"/>
    <lineage>
        <taxon>Eukaryota</taxon>
        <taxon>Metazoa</taxon>
        <taxon>Ecdysozoa</taxon>
        <taxon>Arthropoda</taxon>
        <taxon>Hexapoda</taxon>
        <taxon>Insecta</taxon>
        <taxon>Pterygota</taxon>
        <taxon>Neoptera</taxon>
        <taxon>Endopterygota</taxon>
        <taxon>Diptera</taxon>
        <taxon>Nematocera</taxon>
        <taxon>Culicoidea</taxon>
        <taxon>Culicidae</taxon>
        <taxon>Culicinae</taxon>
        <taxon>Culicini</taxon>
        <taxon>Culex</taxon>
        <taxon>Culex</taxon>
    </lineage>
</organism>
<protein>
    <submittedName>
        <fullName evidence="1">(northern house mosquito) hypothetical protein</fullName>
    </submittedName>
</protein>
<dbReference type="EMBL" id="HBUE01204011">
    <property type="protein sequence ID" value="CAG6531130.1"/>
    <property type="molecule type" value="Transcribed_RNA"/>
</dbReference>
<proteinExistence type="predicted"/>